<accession>A0A554LKC2</accession>
<comment type="caution">
    <text evidence="2">The sequence shown here is derived from an EMBL/GenBank/DDBJ whole genome shotgun (WGS) entry which is preliminary data.</text>
</comment>
<proteinExistence type="predicted"/>
<dbReference type="AlphaFoldDB" id="A0A554LKC2"/>
<keyword evidence="1" id="KW-0472">Membrane</keyword>
<organism evidence="2 3">
    <name type="scientific">Candidatus Berkelbacteria bacterium Licking1014_85</name>
    <dbReference type="NCBI Taxonomy" id="2017148"/>
    <lineage>
        <taxon>Bacteria</taxon>
        <taxon>Candidatus Berkelbacteria</taxon>
    </lineage>
</organism>
<sequence>MKIIPIFLWKLTLKQDDMSLDIQKKNIFILSLLTTLCALVWIYTLNIIGIKISELRLVQDKQNSSNAKQAQITVIENELIRYNITIDKILSVLPSNNNFLAFIAFLESSAASNSVALKIDFDDSDKKGIKTPQDNTVKKDNKVVFALELNGRRNDVIKAISQIETDQYFVNFEKVDYLSRSDDASLATAKLKGAVYVHSDFKR</sequence>
<evidence type="ECO:0000256" key="1">
    <source>
        <dbReference type="SAM" id="Phobius"/>
    </source>
</evidence>
<dbReference type="Proteomes" id="UP000315589">
    <property type="component" value="Unassembled WGS sequence"/>
</dbReference>
<reference evidence="2 3" key="1">
    <citation type="submission" date="2017-07" db="EMBL/GenBank/DDBJ databases">
        <title>Mechanisms for carbon and nitrogen cycling indicate functional differentiation within the Candidate Phyla Radiation.</title>
        <authorList>
            <person name="Danczak R.E."/>
            <person name="Johnston M.D."/>
            <person name="Kenah C."/>
            <person name="Slattery M."/>
            <person name="Wrighton K.C."/>
            <person name="Wilkins M.J."/>
        </authorList>
    </citation>
    <scope>NUCLEOTIDE SEQUENCE [LARGE SCALE GENOMIC DNA]</scope>
    <source>
        <strain evidence="2">Licking1014_85</strain>
    </source>
</reference>
<protein>
    <submittedName>
        <fullName evidence="2">Uncharacterized protein</fullName>
    </submittedName>
</protein>
<gene>
    <name evidence="2" type="ORF">CEN91_270</name>
</gene>
<keyword evidence="1" id="KW-0812">Transmembrane</keyword>
<evidence type="ECO:0000313" key="3">
    <source>
        <dbReference type="Proteomes" id="UP000315589"/>
    </source>
</evidence>
<evidence type="ECO:0000313" key="2">
    <source>
        <dbReference type="EMBL" id="TSC93284.1"/>
    </source>
</evidence>
<feature type="transmembrane region" description="Helical" evidence="1">
    <location>
        <begin position="27"/>
        <end position="48"/>
    </location>
</feature>
<keyword evidence="1" id="KW-1133">Transmembrane helix</keyword>
<dbReference type="EMBL" id="VMGI01000031">
    <property type="protein sequence ID" value="TSC93284.1"/>
    <property type="molecule type" value="Genomic_DNA"/>
</dbReference>
<name>A0A554LKC2_9BACT</name>